<dbReference type="Gene3D" id="1.10.10.10">
    <property type="entry name" value="Winged helix-like DNA-binding domain superfamily/Winged helix DNA-binding domain"/>
    <property type="match status" value="1"/>
</dbReference>
<dbReference type="EMBL" id="CP092471">
    <property type="protein sequence ID" value="UVI39585.1"/>
    <property type="molecule type" value="Genomic_DNA"/>
</dbReference>
<dbReference type="SUPFAM" id="SSF46894">
    <property type="entry name" value="C-terminal effector domain of the bipartite response regulators"/>
    <property type="match status" value="1"/>
</dbReference>
<dbReference type="SMART" id="SM00448">
    <property type="entry name" value="REC"/>
    <property type="match status" value="1"/>
</dbReference>
<accession>A0ABY5SYH0</accession>
<dbReference type="RefSeq" id="WP_265559098.1">
    <property type="nucleotide sequence ID" value="NZ_CP092471.1"/>
</dbReference>
<sequence>MTTIDTKIVHIVDDEREIRDSLSVLLRSIRFEPKPWKSGTDFLNGFRSAQAGCVLLDVCMPGADGFLVQEELASESHLFPIIMISAHGDTARAVQAIRGGARDFLSKPFTRHQLEDALTEAQNWADDSKFRARLALVSKARLAKLNAHEREILMLMSQGHSERLIAFVLGLPLDDVEICRELIFLKLEVSRTASAVRVLLDAE</sequence>
<organism evidence="4 5">
    <name type="scientific">Qipengyuania spongiae</name>
    <dbReference type="NCBI Taxonomy" id="2909673"/>
    <lineage>
        <taxon>Bacteria</taxon>
        <taxon>Pseudomonadati</taxon>
        <taxon>Pseudomonadota</taxon>
        <taxon>Alphaproteobacteria</taxon>
        <taxon>Sphingomonadales</taxon>
        <taxon>Erythrobacteraceae</taxon>
        <taxon>Qipengyuania</taxon>
    </lineage>
</organism>
<feature type="domain" description="Response regulatory" evidence="3">
    <location>
        <begin position="8"/>
        <end position="122"/>
    </location>
</feature>
<dbReference type="InterPro" id="IPR001789">
    <property type="entry name" value="Sig_transdc_resp-reg_receiver"/>
</dbReference>
<dbReference type="Gene3D" id="3.40.50.2300">
    <property type="match status" value="1"/>
</dbReference>
<protein>
    <submittedName>
        <fullName evidence="4">Response regulator</fullName>
    </submittedName>
</protein>
<keyword evidence="1" id="KW-0238">DNA-binding</keyword>
<dbReference type="InterPro" id="IPR036388">
    <property type="entry name" value="WH-like_DNA-bd_sf"/>
</dbReference>
<proteinExistence type="predicted"/>
<name>A0ABY5SYH0_9SPHN</name>
<dbReference type="PANTHER" id="PTHR43214:SF44">
    <property type="entry name" value="TWO-COMPONENT RESPONSE REGULATOR"/>
    <property type="match status" value="1"/>
</dbReference>
<feature type="modified residue" description="4-aspartylphosphate" evidence="2">
    <location>
        <position position="57"/>
    </location>
</feature>
<keyword evidence="5" id="KW-1185">Reference proteome</keyword>
<evidence type="ECO:0000256" key="2">
    <source>
        <dbReference type="PROSITE-ProRule" id="PRU00169"/>
    </source>
</evidence>
<dbReference type="InterPro" id="IPR011006">
    <property type="entry name" value="CheY-like_superfamily"/>
</dbReference>
<keyword evidence="2" id="KW-0597">Phosphoprotein</keyword>
<dbReference type="SUPFAM" id="SSF52172">
    <property type="entry name" value="CheY-like"/>
    <property type="match status" value="1"/>
</dbReference>
<dbReference type="InterPro" id="IPR016032">
    <property type="entry name" value="Sig_transdc_resp-reg_C-effctor"/>
</dbReference>
<dbReference type="Proteomes" id="UP001065265">
    <property type="component" value="Chromosome"/>
</dbReference>
<reference evidence="4" key="1">
    <citation type="submission" date="2022-02" db="EMBL/GenBank/DDBJ databases">
        <title>Qipengyuania spongiae sp. nov., isolated from marine sponge.</title>
        <authorList>
            <person name="Li Z."/>
            <person name="Zhang M."/>
        </authorList>
    </citation>
    <scope>NUCLEOTIDE SEQUENCE</scope>
    <source>
        <strain evidence="4">PHS-Z21</strain>
    </source>
</reference>
<dbReference type="PANTHER" id="PTHR43214">
    <property type="entry name" value="TWO-COMPONENT RESPONSE REGULATOR"/>
    <property type="match status" value="1"/>
</dbReference>
<dbReference type="Pfam" id="PF00072">
    <property type="entry name" value="Response_reg"/>
    <property type="match status" value="1"/>
</dbReference>
<evidence type="ECO:0000313" key="5">
    <source>
        <dbReference type="Proteomes" id="UP001065265"/>
    </source>
</evidence>
<evidence type="ECO:0000313" key="4">
    <source>
        <dbReference type="EMBL" id="UVI39585.1"/>
    </source>
</evidence>
<dbReference type="PROSITE" id="PS50110">
    <property type="entry name" value="RESPONSE_REGULATORY"/>
    <property type="match status" value="1"/>
</dbReference>
<evidence type="ECO:0000256" key="1">
    <source>
        <dbReference type="ARBA" id="ARBA00023125"/>
    </source>
</evidence>
<evidence type="ECO:0000259" key="3">
    <source>
        <dbReference type="PROSITE" id="PS50110"/>
    </source>
</evidence>
<gene>
    <name evidence="4" type="ORF">L1F33_01055</name>
</gene>
<dbReference type="InterPro" id="IPR039420">
    <property type="entry name" value="WalR-like"/>
</dbReference>